<dbReference type="InterPro" id="IPR035979">
    <property type="entry name" value="RBD_domain_sf"/>
</dbReference>
<feature type="non-terminal residue" evidence="4">
    <location>
        <position position="307"/>
    </location>
</feature>
<feature type="domain" description="RRM" evidence="3">
    <location>
        <begin position="234"/>
        <end position="306"/>
    </location>
</feature>
<dbReference type="PANTHER" id="PTHR47640">
    <property type="entry name" value="TRNA SELENOCYSTEINE 1-ASSOCIATED PROTEIN 1-RELATED-RELATED"/>
    <property type="match status" value="1"/>
</dbReference>
<dbReference type="PROSITE" id="PS50102">
    <property type="entry name" value="RRM"/>
    <property type="match status" value="3"/>
</dbReference>
<dbReference type="InterPro" id="IPR012677">
    <property type="entry name" value="Nucleotide-bd_a/b_plait_sf"/>
</dbReference>
<dbReference type="SMART" id="SM00361">
    <property type="entry name" value="RRM_1"/>
    <property type="match status" value="2"/>
</dbReference>
<dbReference type="GO" id="GO:0003729">
    <property type="term" value="F:mRNA binding"/>
    <property type="evidence" value="ECO:0007669"/>
    <property type="project" value="InterPro"/>
</dbReference>
<gene>
    <name evidence="4" type="ORF">SYNPS1DRAFT_16304</name>
</gene>
<proteinExistence type="predicted"/>
<feature type="domain" description="RRM" evidence="3">
    <location>
        <begin position="22"/>
        <end position="101"/>
    </location>
</feature>
<evidence type="ECO:0000313" key="4">
    <source>
        <dbReference type="EMBL" id="RKP24997.1"/>
    </source>
</evidence>
<keyword evidence="5" id="KW-1185">Reference proteome</keyword>
<dbReference type="Proteomes" id="UP000278143">
    <property type="component" value="Unassembled WGS sequence"/>
</dbReference>
<evidence type="ECO:0000259" key="3">
    <source>
        <dbReference type="PROSITE" id="PS50102"/>
    </source>
</evidence>
<dbReference type="OrthoDB" id="8093034at2759"/>
<dbReference type="InterPro" id="IPR000504">
    <property type="entry name" value="RRM_dom"/>
</dbReference>
<evidence type="ECO:0000256" key="1">
    <source>
        <dbReference type="ARBA" id="ARBA00022884"/>
    </source>
</evidence>
<dbReference type="GO" id="GO:0000184">
    <property type="term" value="P:nuclear-transcribed mRNA catabolic process, nonsense-mediated decay"/>
    <property type="evidence" value="ECO:0007669"/>
    <property type="project" value="TreeGrafter"/>
</dbReference>
<sequence length="307" mass="34330">MAAAGANAAQSPPPAKFHETCRNLYVGNLDPRVTEYTLQELFNSMGQIVMVKIIPDKNHPYGRGNYGFVEFNSHQAAEQAMQMLNNRKLFDSEIRISWALTPSNLQKEDTSSHFQIFIGDLSAEVTDQILAKSFGPFGSLSEARVMWDPTTGKSRGYGFVSFRLKPDAEKAINAMNGQWLGSRTIRCNWANQKPNTCRPFTVIIILLLLPAACPVHHPQQAYDEVVMQAPAHNSTVYVGNLPFFTTREHLISHFQPFGNIQEIRMQAERGFAFVRMETHEGAAMAITKLQGASINGRPARCAWGKDR</sequence>
<evidence type="ECO:0000313" key="5">
    <source>
        <dbReference type="Proteomes" id="UP000278143"/>
    </source>
</evidence>
<feature type="domain" description="RRM" evidence="3">
    <location>
        <begin position="114"/>
        <end position="192"/>
    </location>
</feature>
<dbReference type="GO" id="GO:0043488">
    <property type="term" value="P:regulation of mRNA stability"/>
    <property type="evidence" value="ECO:0007669"/>
    <property type="project" value="TreeGrafter"/>
</dbReference>
<dbReference type="GO" id="GO:0034063">
    <property type="term" value="P:stress granule assembly"/>
    <property type="evidence" value="ECO:0007669"/>
    <property type="project" value="TreeGrafter"/>
</dbReference>
<dbReference type="Pfam" id="PF00076">
    <property type="entry name" value="RRM_1"/>
    <property type="match status" value="3"/>
</dbReference>
<dbReference type="PANTHER" id="PTHR47640:SF5">
    <property type="entry name" value="RRM DOMAIN-CONTAINING PROTEIN"/>
    <property type="match status" value="1"/>
</dbReference>
<dbReference type="InterPro" id="IPR003954">
    <property type="entry name" value="RRM_euk-type"/>
</dbReference>
<reference evidence="5" key="1">
    <citation type="journal article" date="2018" name="Nat. Microbiol.">
        <title>Leveraging single-cell genomics to expand the fungal tree of life.</title>
        <authorList>
            <person name="Ahrendt S.R."/>
            <person name="Quandt C.A."/>
            <person name="Ciobanu D."/>
            <person name="Clum A."/>
            <person name="Salamov A."/>
            <person name="Andreopoulos B."/>
            <person name="Cheng J.F."/>
            <person name="Woyke T."/>
            <person name="Pelin A."/>
            <person name="Henrissat B."/>
            <person name="Reynolds N.K."/>
            <person name="Benny G.L."/>
            <person name="Smith M.E."/>
            <person name="James T.Y."/>
            <person name="Grigoriev I.V."/>
        </authorList>
    </citation>
    <scope>NUCLEOTIDE SEQUENCE [LARGE SCALE GENOMIC DNA]</scope>
    <source>
        <strain evidence="5">Benny S71-1</strain>
    </source>
</reference>
<dbReference type="EMBL" id="KZ989932">
    <property type="protein sequence ID" value="RKP24997.1"/>
    <property type="molecule type" value="Genomic_DNA"/>
</dbReference>
<dbReference type="SUPFAM" id="SSF54928">
    <property type="entry name" value="RNA-binding domain, RBD"/>
    <property type="match status" value="3"/>
</dbReference>
<dbReference type="Gene3D" id="3.30.70.330">
    <property type="match status" value="3"/>
</dbReference>
<protein>
    <recommendedName>
        <fullName evidence="3">RRM domain-containing protein</fullName>
    </recommendedName>
</protein>
<organism evidence="4 5">
    <name type="scientific">Syncephalis pseudoplumigaleata</name>
    <dbReference type="NCBI Taxonomy" id="1712513"/>
    <lineage>
        <taxon>Eukaryota</taxon>
        <taxon>Fungi</taxon>
        <taxon>Fungi incertae sedis</taxon>
        <taxon>Zoopagomycota</taxon>
        <taxon>Zoopagomycotina</taxon>
        <taxon>Zoopagomycetes</taxon>
        <taxon>Zoopagales</taxon>
        <taxon>Piptocephalidaceae</taxon>
        <taxon>Syncephalis</taxon>
    </lineage>
</organism>
<evidence type="ECO:0000256" key="2">
    <source>
        <dbReference type="PROSITE-ProRule" id="PRU00176"/>
    </source>
</evidence>
<name>A0A4P9YY38_9FUNG</name>
<dbReference type="InterPro" id="IPR050825">
    <property type="entry name" value="RBM42_RBP45_47-like"/>
</dbReference>
<dbReference type="GO" id="GO:0010494">
    <property type="term" value="C:cytoplasmic stress granule"/>
    <property type="evidence" value="ECO:0007669"/>
    <property type="project" value="TreeGrafter"/>
</dbReference>
<accession>A0A4P9YY38</accession>
<dbReference type="AlphaFoldDB" id="A0A4P9YY38"/>
<keyword evidence="1 2" id="KW-0694">RNA-binding</keyword>
<dbReference type="SMART" id="SM00360">
    <property type="entry name" value="RRM"/>
    <property type="match status" value="3"/>
</dbReference>